<evidence type="ECO:0000313" key="10">
    <source>
        <dbReference type="EMBL" id="CAB4765741.1"/>
    </source>
</evidence>
<keyword evidence="1" id="KW-1003">Cell membrane</keyword>
<dbReference type="GO" id="GO:0099621">
    <property type="term" value="F:undecaprenyl-phosphate 4-deoxy-4-formamido-L-arabinose transferase activity"/>
    <property type="evidence" value="ECO:0007669"/>
    <property type="project" value="TreeGrafter"/>
</dbReference>
<dbReference type="InterPro" id="IPR001173">
    <property type="entry name" value="Glyco_trans_2-like"/>
</dbReference>
<evidence type="ECO:0000256" key="4">
    <source>
        <dbReference type="ARBA" id="ARBA00022692"/>
    </source>
</evidence>
<protein>
    <submittedName>
        <fullName evidence="10">Unannotated protein</fullName>
    </submittedName>
</protein>
<keyword evidence="7 8" id="KW-0472">Membrane</keyword>
<evidence type="ECO:0000259" key="9">
    <source>
        <dbReference type="Pfam" id="PF00535"/>
    </source>
</evidence>
<evidence type="ECO:0000256" key="8">
    <source>
        <dbReference type="SAM" id="Phobius"/>
    </source>
</evidence>
<keyword evidence="4 8" id="KW-0812">Transmembrane</keyword>
<accession>A0A6J6V0X2</accession>
<evidence type="ECO:0000256" key="3">
    <source>
        <dbReference type="ARBA" id="ARBA00022679"/>
    </source>
</evidence>
<dbReference type="CDD" id="cd04187">
    <property type="entry name" value="DPM1_like_bac"/>
    <property type="match status" value="1"/>
</dbReference>
<dbReference type="Gene3D" id="3.90.550.10">
    <property type="entry name" value="Spore Coat Polysaccharide Biosynthesis Protein SpsA, Chain A"/>
    <property type="match status" value="1"/>
</dbReference>
<keyword evidence="5" id="KW-0448">Lipopolysaccharide biosynthesis</keyword>
<dbReference type="InterPro" id="IPR050256">
    <property type="entry name" value="Glycosyltransferase_2"/>
</dbReference>
<name>A0A6J6V0X2_9ZZZZ</name>
<dbReference type="AlphaFoldDB" id="A0A6J6V0X2"/>
<reference evidence="10" key="1">
    <citation type="submission" date="2020-05" db="EMBL/GenBank/DDBJ databases">
        <authorList>
            <person name="Chiriac C."/>
            <person name="Salcher M."/>
            <person name="Ghai R."/>
            <person name="Kavagutti S V."/>
        </authorList>
    </citation>
    <scope>NUCLEOTIDE SEQUENCE</scope>
</reference>
<dbReference type="SUPFAM" id="SSF53448">
    <property type="entry name" value="Nucleotide-diphospho-sugar transferases"/>
    <property type="match status" value="1"/>
</dbReference>
<evidence type="ECO:0000256" key="5">
    <source>
        <dbReference type="ARBA" id="ARBA00022985"/>
    </source>
</evidence>
<dbReference type="PANTHER" id="PTHR48090:SF3">
    <property type="entry name" value="UNDECAPRENYL-PHOSPHATE 4-DEOXY-4-FORMAMIDO-L-ARABINOSE TRANSFERASE"/>
    <property type="match status" value="1"/>
</dbReference>
<organism evidence="10">
    <name type="scientific">freshwater metagenome</name>
    <dbReference type="NCBI Taxonomy" id="449393"/>
    <lineage>
        <taxon>unclassified sequences</taxon>
        <taxon>metagenomes</taxon>
        <taxon>ecological metagenomes</taxon>
    </lineage>
</organism>
<feature type="transmembrane region" description="Helical" evidence="8">
    <location>
        <begin position="262"/>
        <end position="287"/>
    </location>
</feature>
<dbReference type="Pfam" id="PF00535">
    <property type="entry name" value="Glycos_transf_2"/>
    <property type="match status" value="1"/>
</dbReference>
<gene>
    <name evidence="10" type="ORF">UFOPK2855_00993</name>
</gene>
<dbReference type="PANTHER" id="PTHR48090">
    <property type="entry name" value="UNDECAPRENYL-PHOSPHATE 4-DEOXY-4-FORMAMIDO-L-ARABINOSE TRANSFERASE-RELATED"/>
    <property type="match status" value="1"/>
</dbReference>
<keyword evidence="2" id="KW-0328">Glycosyltransferase</keyword>
<dbReference type="EMBL" id="CAEZZK010000206">
    <property type="protein sequence ID" value="CAB4765741.1"/>
    <property type="molecule type" value="Genomic_DNA"/>
</dbReference>
<evidence type="ECO:0000256" key="2">
    <source>
        <dbReference type="ARBA" id="ARBA00022676"/>
    </source>
</evidence>
<sequence length="315" mass="34424">MGFSHGLSVVVPVYRSERTLRTLIARISASLANQDFEIILVDDASGDGTWREISAISNANSRVQGMRLGRNSGQHGALLAGVRVARFATVVTLDDDLQNPPEDISKLLAVLTADVDVVYGVSSTIKQNIYRRLGSKVVRKLFASVLGFNSAVSMSSFRVFRTELRNGFDSSLGPNISLDALLTWSTSRFAVAEVAHDDRAEGTSHYTLRKLVRFMMDMATGYSTLPLRMATAIGFTTIVFGLLLFVFVAVRPLIYGDAVPGFPMLACSITIFSGVQILLLGVLGEYIGRMHFRVMNKPTYIIAETTLNPSRDSNS</sequence>
<dbReference type="InterPro" id="IPR029044">
    <property type="entry name" value="Nucleotide-diphossugar_trans"/>
</dbReference>
<evidence type="ECO:0000256" key="6">
    <source>
        <dbReference type="ARBA" id="ARBA00022989"/>
    </source>
</evidence>
<dbReference type="GO" id="GO:0009103">
    <property type="term" value="P:lipopolysaccharide biosynthetic process"/>
    <property type="evidence" value="ECO:0007669"/>
    <property type="project" value="UniProtKB-KW"/>
</dbReference>
<dbReference type="GO" id="GO:0005886">
    <property type="term" value="C:plasma membrane"/>
    <property type="evidence" value="ECO:0007669"/>
    <property type="project" value="TreeGrafter"/>
</dbReference>
<keyword evidence="3" id="KW-0808">Transferase</keyword>
<feature type="transmembrane region" description="Helical" evidence="8">
    <location>
        <begin position="225"/>
        <end position="250"/>
    </location>
</feature>
<keyword evidence="6 8" id="KW-1133">Transmembrane helix</keyword>
<evidence type="ECO:0000256" key="7">
    <source>
        <dbReference type="ARBA" id="ARBA00023136"/>
    </source>
</evidence>
<proteinExistence type="predicted"/>
<evidence type="ECO:0000256" key="1">
    <source>
        <dbReference type="ARBA" id="ARBA00022475"/>
    </source>
</evidence>
<feature type="domain" description="Glycosyltransferase 2-like" evidence="9">
    <location>
        <begin position="8"/>
        <end position="163"/>
    </location>
</feature>